<accession>A0ACC0ISQ1</accession>
<protein>
    <submittedName>
        <fullName evidence="1">Uncharacterized protein</fullName>
    </submittedName>
</protein>
<sequence length="43" mass="4804">MVLLPPGKGHRPWYCHQVGPSGLRVPQILFRKLGIHSIISNIS</sequence>
<keyword evidence="2" id="KW-1185">Reference proteome</keyword>
<gene>
    <name evidence="1" type="ORF">LOK49_LG02G02302</name>
</gene>
<reference evidence="1 2" key="1">
    <citation type="journal article" date="2022" name="Plant J.">
        <title>Chromosome-level genome of Camellia lanceoleosa provides a valuable resource for understanding genome evolution and self-incompatibility.</title>
        <authorList>
            <person name="Gong W."/>
            <person name="Xiao S."/>
            <person name="Wang L."/>
            <person name="Liao Z."/>
            <person name="Chang Y."/>
            <person name="Mo W."/>
            <person name="Hu G."/>
            <person name="Li W."/>
            <person name="Zhao G."/>
            <person name="Zhu H."/>
            <person name="Hu X."/>
            <person name="Ji K."/>
            <person name="Xiang X."/>
            <person name="Song Q."/>
            <person name="Yuan D."/>
            <person name="Jin S."/>
            <person name="Zhang L."/>
        </authorList>
    </citation>
    <scope>NUCLEOTIDE SEQUENCE [LARGE SCALE GENOMIC DNA]</scope>
    <source>
        <strain evidence="1">SQ_2022a</strain>
    </source>
</reference>
<name>A0ACC0ISQ1_9ERIC</name>
<organism evidence="1 2">
    <name type="scientific">Camellia lanceoleosa</name>
    <dbReference type="NCBI Taxonomy" id="1840588"/>
    <lineage>
        <taxon>Eukaryota</taxon>
        <taxon>Viridiplantae</taxon>
        <taxon>Streptophyta</taxon>
        <taxon>Embryophyta</taxon>
        <taxon>Tracheophyta</taxon>
        <taxon>Spermatophyta</taxon>
        <taxon>Magnoliopsida</taxon>
        <taxon>eudicotyledons</taxon>
        <taxon>Gunneridae</taxon>
        <taxon>Pentapetalae</taxon>
        <taxon>asterids</taxon>
        <taxon>Ericales</taxon>
        <taxon>Theaceae</taxon>
        <taxon>Camellia</taxon>
    </lineage>
</organism>
<proteinExistence type="predicted"/>
<evidence type="ECO:0000313" key="1">
    <source>
        <dbReference type="EMBL" id="KAI8026931.1"/>
    </source>
</evidence>
<dbReference type="EMBL" id="CM045760">
    <property type="protein sequence ID" value="KAI8026931.1"/>
    <property type="molecule type" value="Genomic_DNA"/>
</dbReference>
<dbReference type="Proteomes" id="UP001060215">
    <property type="component" value="Chromosome 3"/>
</dbReference>
<comment type="caution">
    <text evidence="1">The sequence shown here is derived from an EMBL/GenBank/DDBJ whole genome shotgun (WGS) entry which is preliminary data.</text>
</comment>
<evidence type="ECO:0000313" key="2">
    <source>
        <dbReference type="Proteomes" id="UP001060215"/>
    </source>
</evidence>